<evidence type="ECO:0000256" key="11">
    <source>
        <dbReference type="SAM" id="Phobius"/>
    </source>
</evidence>
<evidence type="ECO:0000256" key="2">
    <source>
        <dbReference type="ARBA" id="ARBA00022475"/>
    </source>
</evidence>
<dbReference type="AlphaFoldDB" id="A0ABD0WKN3"/>
<keyword evidence="3 11" id="KW-0812">Transmembrane</keyword>
<organism evidence="14 15">
    <name type="scientific">Umbra pygmaea</name>
    <name type="common">Eastern mudminnow</name>
    <dbReference type="NCBI Taxonomy" id="75934"/>
    <lineage>
        <taxon>Eukaryota</taxon>
        <taxon>Metazoa</taxon>
        <taxon>Chordata</taxon>
        <taxon>Craniata</taxon>
        <taxon>Vertebrata</taxon>
        <taxon>Euteleostomi</taxon>
        <taxon>Actinopterygii</taxon>
        <taxon>Neopterygii</taxon>
        <taxon>Teleostei</taxon>
        <taxon>Protacanthopterygii</taxon>
        <taxon>Esociformes</taxon>
        <taxon>Umbridae</taxon>
        <taxon>Umbra</taxon>
    </lineage>
</organism>
<keyword evidence="9" id="KW-0325">Glycoprotein</keyword>
<dbReference type="GO" id="GO:0005886">
    <property type="term" value="C:plasma membrane"/>
    <property type="evidence" value="ECO:0007669"/>
    <property type="project" value="UniProtKB-SubCell"/>
</dbReference>
<dbReference type="Gene3D" id="2.60.40.10">
    <property type="entry name" value="Immunoglobulins"/>
    <property type="match status" value="2"/>
</dbReference>
<evidence type="ECO:0000259" key="13">
    <source>
        <dbReference type="PROSITE" id="PS50835"/>
    </source>
</evidence>
<dbReference type="Proteomes" id="UP001557470">
    <property type="component" value="Unassembled WGS sequence"/>
</dbReference>
<feature type="chain" id="PRO_5044870526" description="Ig-like domain-containing protein" evidence="12">
    <location>
        <begin position="20"/>
        <end position="293"/>
    </location>
</feature>
<name>A0ABD0WKN3_UMBPY</name>
<evidence type="ECO:0000256" key="10">
    <source>
        <dbReference type="ARBA" id="ARBA00023319"/>
    </source>
</evidence>
<evidence type="ECO:0000256" key="3">
    <source>
        <dbReference type="ARBA" id="ARBA00022692"/>
    </source>
</evidence>
<dbReference type="InterPro" id="IPR051713">
    <property type="entry name" value="T-cell_Activation_Regulation"/>
</dbReference>
<keyword evidence="6 11" id="KW-0472">Membrane</keyword>
<keyword evidence="5 11" id="KW-1133">Transmembrane helix</keyword>
<reference evidence="14 15" key="1">
    <citation type="submission" date="2024-06" db="EMBL/GenBank/DDBJ databases">
        <authorList>
            <person name="Pan Q."/>
            <person name="Wen M."/>
            <person name="Jouanno E."/>
            <person name="Zahm M."/>
            <person name="Klopp C."/>
            <person name="Cabau C."/>
            <person name="Louis A."/>
            <person name="Berthelot C."/>
            <person name="Parey E."/>
            <person name="Roest Crollius H."/>
            <person name="Montfort J."/>
            <person name="Robinson-Rechavi M."/>
            <person name="Bouchez O."/>
            <person name="Lampietro C."/>
            <person name="Lopez Roques C."/>
            <person name="Donnadieu C."/>
            <person name="Postlethwait J."/>
            <person name="Bobe J."/>
            <person name="Verreycken H."/>
            <person name="Guiguen Y."/>
        </authorList>
    </citation>
    <scope>NUCLEOTIDE SEQUENCE [LARGE SCALE GENOMIC DNA]</scope>
    <source>
        <strain evidence="14">Up_M1</strain>
        <tissue evidence="14">Testis</tissue>
    </source>
</reference>
<evidence type="ECO:0000256" key="12">
    <source>
        <dbReference type="SAM" id="SignalP"/>
    </source>
</evidence>
<comment type="caution">
    <text evidence="14">The sequence shown here is derived from an EMBL/GenBank/DDBJ whole genome shotgun (WGS) entry which is preliminary data.</text>
</comment>
<evidence type="ECO:0000313" key="15">
    <source>
        <dbReference type="Proteomes" id="UP001557470"/>
    </source>
</evidence>
<dbReference type="PROSITE" id="PS50835">
    <property type="entry name" value="IG_LIKE"/>
    <property type="match status" value="2"/>
</dbReference>
<dbReference type="InterPro" id="IPR003599">
    <property type="entry name" value="Ig_sub"/>
</dbReference>
<sequence>MILFTSWLFLVIHFVFISASEKLISLDCKNENHGVHGQKSLLECVVKSVTPVSIQALTWKRVREDGTLLEYYEGKTLTTPGFTLAEPDWNNRNLNVSLLLTNTKMEDEGEYECDVLTDGGPDTIRVRLKVTAKYTSPVLSSIPKNNIKENQPVTIFCNSTGQNGMIWWFDMLDQNCTHDAELETKENNDGLFSLSSRLTVQKATSSNSLYTCKVLSTTGFQKETASFQLQFDPSSMKQNLPITITLGVLGLVLFLFIVFLTAALLSQQGKKSEKQVDGSSDVLLTKKKADASV</sequence>
<protein>
    <recommendedName>
        <fullName evidence="13">Ig-like domain-containing protein</fullName>
    </recommendedName>
</protein>
<dbReference type="SMART" id="SM00409">
    <property type="entry name" value="IG"/>
    <property type="match status" value="2"/>
</dbReference>
<dbReference type="PANTHER" id="PTHR25466">
    <property type="entry name" value="T-LYMPHOCYTE ACTIVATION ANTIGEN"/>
    <property type="match status" value="1"/>
</dbReference>
<evidence type="ECO:0000256" key="8">
    <source>
        <dbReference type="ARBA" id="ARBA00023170"/>
    </source>
</evidence>
<evidence type="ECO:0000256" key="5">
    <source>
        <dbReference type="ARBA" id="ARBA00022989"/>
    </source>
</evidence>
<keyword evidence="4 12" id="KW-0732">Signal</keyword>
<dbReference type="EMBL" id="JAGEUA010000007">
    <property type="protein sequence ID" value="KAL0970553.1"/>
    <property type="molecule type" value="Genomic_DNA"/>
</dbReference>
<feature type="transmembrane region" description="Helical" evidence="11">
    <location>
        <begin position="240"/>
        <end position="265"/>
    </location>
</feature>
<evidence type="ECO:0000256" key="9">
    <source>
        <dbReference type="ARBA" id="ARBA00023180"/>
    </source>
</evidence>
<keyword evidence="7" id="KW-1015">Disulfide bond</keyword>
<proteinExistence type="predicted"/>
<gene>
    <name evidence="14" type="ORF">UPYG_G00243670</name>
</gene>
<feature type="domain" description="Ig-like" evidence="13">
    <location>
        <begin position="37"/>
        <end position="131"/>
    </location>
</feature>
<dbReference type="PANTHER" id="PTHR25466:SF14">
    <property type="entry name" value="BUTYROPHILIN SUBFAMILY 2 MEMBER A2-LIKE-RELATED"/>
    <property type="match status" value="1"/>
</dbReference>
<feature type="signal peptide" evidence="12">
    <location>
        <begin position="1"/>
        <end position="19"/>
    </location>
</feature>
<dbReference type="InterPro" id="IPR013783">
    <property type="entry name" value="Ig-like_fold"/>
</dbReference>
<keyword evidence="2" id="KW-1003">Cell membrane</keyword>
<dbReference type="InterPro" id="IPR013106">
    <property type="entry name" value="Ig_V-set"/>
</dbReference>
<keyword evidence="15" id="KW-1185">Reference proteome</keyword>
<evidence type="ECO:0000256" key="4">
    <source>
        <dbReference type="ARBA" id="ARBA00022729"/>
    </source>
</evidence>
<comment type="subcellular location">
    <subcellularLocation>
        <location evidence="1">Cell membrane</location>
        <topology evidence="1">Single-pass type I membrane protein</topology>
    </subcellularLocation>
</comment>
<accession>A0ABD0WKN3</accession>
<dbReference type="SUPFAM" id="SSF48726">
    <property type="entry name" value="Immunoglobulin"/>
    <property type="match status" value="2"/>
</dbReference>
<keyword evidence="8" id="KW-0675">Receptor</keyword>
<keyword evidence="10" id="KW-0393">Immunoglobulin domain</keyword>
<dbReference type="Pfam" id="PF07686">
    <property type="entry name" value="V-set"/>
    <property type="match status" value="1"/>
</dbReference>
<evidence type="ECO:0000256" key="6">
    <source>
        <dbReference type="ARBA" id="ARBA00023136"/>
    </source>
</evidence>
<feature type="domain" description="Ig-like" evidence="13">
    <location>
        <begin position="137"/>
        <end position="228"/>
    </location>
</feature>
<evidence type="ECO:0000256" key="1">
    <source>
        <dbReference type="ARBA" id="ARBA00004251"/>
    </source>
</evidence>
<dbReference type="InterPro" id="IPR007110">
    <property type="entry name" value="Ig-like_dom"/>
</dbReference>
<dbReference type="InterPro" id="IPR036179">
    <property type="entry name" value="Ig-like_dom_sf"/>
</dbReference>
<evidence type="ECO:0000256" key="7">
    <source>
        <dbReference type="ARBA" id="ARBA00023157"/>
    </source>
</evidence>
<evidence type="ECO:0000313" key="14">
    <source>
        <dbReference type="EMBL" id="KAL0970553.1"/>
    </source>
</evidence>